<dbReference type="Proteomes" id="UP001228690">
    <property type="component" value="Chromosome"/>
</dbReference>
<dbReference type="GO" id="GO:0042286">
    <property type="term" value="F:glutamate-1-semialdehyde 2,1-aminomutase activity"/>
    <property type="evidence" value="ECO:0007669"/>
    <property type="project" value="UniProtKB-EC"/>
</dbReference>
<dbReference type="SUPFAM" id="SSF53383">
    <property type="entry name" value="PLP-dependent transferases"/>
    <property type="match status" value="1"/>
</dbReference>
<evidence type="ECO:0000313" key="6">
    <source>
        <dbReference type="Proteomes" id="UP001228690"/>
    </source>
</evidence>
<dbReference type="NCBIfam" id="NF000818">
    <property type="entry name" value="PRK00062.1"/>
    <property type="match status" value="1"/>
</dbReference>
<protein>
    <submittedName>
        <fullName evidence="5">Glutamate-1-semialdehyde 2,1-aminomutase</fullName>
        <ecNumber evidence="5">5.4.3.8</ecNumber>
    </submittedName>
</protein>
<evidence type="ECO:0000256" key="2">
    <source>
        <dbReference type="ARBA" id="ARBA00022898"/>
    </source>
</evidence>
<evidence type="ECO:0000256" key="3">
    <source>
        <dbReference type="RuleBase" id="RU003560"/>
    </source>
</evidence>
<dbReference type="Gene3D" id="3.90.1150.10">
    <property type="entry name" value="Aspartate Aminotransferase, domain 1"/>
    <property type="match status" value="1"/>
</dbReference>
<feature type="region of interest" description="Disordered" evidence="4">
    <location>
        <begin position="168"/>
        <end position="195"/>
    </location>
</feature>
<dbReference type="PANTHER" id="PTHR43713">
    <property type="entry name" value="GLUTAMATE-1-SEMIALDEHYDE 2,1-AMINOMUTASE"/>
    <property type="match status" value="1"/>
</dbReference>
<gene>
    <name evidence="5" type="ORF">P0082_03440</name>
</gene>
<dbReference type="EMBL" id="CP123443">
    <property type="protein sequence ID" value="WGK69925.1"/>
    <property type="molecule type" value="Genomic_DNA"/>
</dbReference>
<dbReference type="InterPro" id="IPR005814">
    <property type="entry name" value="Aminotrans_3"/>
</dbReference>
<keyword evidence="6" id="KW-1185">Reference proteome</keyword>
<dbReference type="Pfam" id="PF00202">
    <property type="entry name" value="Aminotran_3"/>
    <property type="match status" value="1"/>
</dbReference>
<evidence type="ECO:0000256" key="4">
    <source>
        <dbReference type="SAM" id="MobiDB-lite"/>
    </source>
</evidence>
<accession>A0ABY8MK10</accession>
<dbReference type="CDD" id="cd00610">
    <property type="entry name" value="OAT_like"/>
    <property type="match status" value="1"/>
</dbReference>
<keyword evidence="5" id="KW-0413">Isomerase</keyword>
<reference evidence="5 6" key="1">
    <citation type="submission" date="2023-04" db="EMBL/GenBank/DDBJ databases">
        <title>Spirochaete genome identified in red abalone sample constitutes a novel genus.</title>
        <authorList>
            <person name="Sharma S.P."/>
            <person name="Purcell C.M."/>
            <person name="Hyde J.R."/>
            <person name="Severin A.J."/>
        </authorList>
    </citation>
    <scope>NUCLEOTIDE SEQUENCE [LARGE SCALE GENOMIC DNA]</scope>
    <source>
        <strain evidence="5 6">SP-2023</strain>
    </source>
</reference>
<sequence length="460" mass="49071">MEITESGHDSERNSQLFAEAQDCFPGGVNSPVRSFSSVGGTPLFAAGGSGPLLRAADGHDYIDLCCSWGALPLGHADRRVQTALARQIPLGFSYGMPTEGENQLARRLQQVLSGVEQLRFVSSGTEACMSALRVARAFTGRDKILKFEGCYHGHADYLLAESGSGVGELGPGSGKSHTSHTSDGPHSRPGTSGIPPSLADLCLTRPYNDLAAAERLLEQDRNRIAAVIVEPVAANMGLVLPDEGFLAGLRRACDRNGSLLIFDEVITGLRQPGLSGPTDAATYFGIEPDLSCFGKAIGGGLPLAAYGGKREIMAQLVPSPGGHCYQAGTLSGNPLATAAGLATINALFEDWPAAYAQWQDFIAALEPLLRKYGATQANCGSLLSIYPEASHAPRNFAEAQTLAKRERQGPQPFSKLFHGMLQRDIYLSPSPYEALFLSTAHSADTLDFVLRQLDDYFRRS</sequence>
<comment type="similarity">
    <text evidence="3">Belongs to the class-III pyridoxal-phosphate-dependent aminotransferase family.</text>
</comment>
<dbReference type="InterPro" id="IPR015424">
    <property type="entry name" value="PyrdxlP-dep_Trfase"/>
</dbReference>
<name>A0ABY8MK10_9SPIO</name>
<proteinExistence type="inferred from homology"/>
<evidence type="ECO:0000256" key="1">
    <source>
        <dbReference type="ARBA" id="ARBA00001933"/>
    </source>
</evidence>
<dbReference type="EC" id="5.4.3.8" evidence="5"/>
<dbReference type="InterPro" id="IPR015422">
    <property type="entry name" value="PyrdxlP-dep_Trfase_small"/>
</dbReference>
<organism evidence="5 6">
    <name type="scientific">Candidatus Haliotispira prima</name>
    <dbReference type="NCBI Taxonomy" id="3034016"/>
    <lineage>
        <taxon>Bacteria</taxon>
        <taxon>Pseudomonadati</taxon>
        <taxon>Spirochaetota</taxon>
        <taxon>Spirochaetia</taxon>
        <taxon>Spirochaetales</taxon>
        <taxon>Spirochaetaceae</taxon>
        <taxon>Candidatus Haliotispira</taxon>
    </lineage>
</organism>
<comment type="cofactor">
    <cofactor evidence="1">
        <name>pyridoxal 5'-phosphate</name>
        <dbReference type="ChEBI" id="CHEBI:597326"/>
    </cofactor>
</comment>
<evidence type="ECO:0000313" key="5">
    <source>
        <dbReference type="EMBL" id="WGK69925.1"/>
    </source>
</evidence>
<dbReference type="PANTHER" id="PTHR43713:SF3">
    <property type="entry name" value="GLUTAMATE-1-SEMIALDEHYDE 2,1-AMINOMUTASE 1, CHLOROPLASTIC-RELATED"/>
    <property type="match status" value="1"/>
</dbReference>
<dbReference type="Gene3D" id="3.40.640.10">
    <property type="entry name" value="Type I PLP-dependent aspartate aminotransferase-like (Major domain)"/>
    <property type="match status" value="1"/>
</dbReference>
<dbReference type="InterPro" id="IPR015421">
    <property type="entry name" value="PyrdxlP-dep_Trfase_major"/>
</dbReference>
<keyword evidence="2 3" id="KW-0663">Pyridoxal phosphate</keyword>
<dbReference type="RefSeq" id="WP_326928122.1">
    <property type="nucleotide sequence ID" value="NZ_CP123443.1"/>
</dbReference>